<evidence type="ECO:0000259" key="4">
    <source>
        <dbReference type="PROSITE" id="PS51800"/>
    </source>
</evidence>
<evidence type="ECO:0000256" key="2">
    <source>
        <dbReference type="ARBA" id="ARBA00022771"/>
    </source>
</evidence>
<keyword evidence="3" id="KW-0862">Zinc</keyword>
<accession>C3ZB12</accession>
<dbReference type="InterPro" id="IPR022776">
    <property type="entry name" value="TRM13/UPF0224_CHHC_Znf_dom"/>
</dbReference>
<dbReference type="InParanoid" id="C3ZB12"/>
<dbReference type="GO" id="GO:0008270">
    <property type="term" value="F:zinc ion binding"/>
    <property type="evidence" value="ECO:0007669"/>
    <property type="project" value="UniProtKB-KW"/>
</dbReference>
<feature type="domain" description="CHHC U11-48K-type" evidence="4">
    <location>
        <begin position="270"/>
        <end position="297"/>
    </location>
</feature>
<dbReference type="EMBL" id="GG666603">
    <property type="protein sequence ID" value="EEN50049.1"/>
    <property type="molecule type" value="Genomic_DNA"/>
</dbReference>
<name>C3ZB12_BRAFL</name>
<keyword evidence="1" id="KW-0479">Metal-binding</keyword>
<dbReference type="PROSITE" id="PS51800">
    <property type="entry name" value="ZF_CHHC_U11_48K"/>
    <property type="match status" value="1"/>
</dbReference>
<dbReference type="Pfam" id="PF05253">
    <property type="entry name" value="zf-U11-48K"/>
    <property type="match status" value="1"/>
</dbReference>
<protein>
    <recommendedName>
        <fullName evidence="4">CHHC U11-48K-type domain-containing protein</fullName>
    </recommendedName>
</protein>
<sequence>MRQVDGIKLQRFRTSVQETGTLQQLQLLTTTKREYHNIPTSLVAVDYAKGMEICLFNAEENIQSITETADDIITEDAPAIAARRDQVHVISKCTFYHTTLVTIGQVWRSVQIPELICESLIGKTEDGMITSLMDALFTTSKMVQSSYKANEKVSLRQLDGNRMSAMRVMKLFAENLKKCNELPKSESEEHKSGIHALFCTAHYLLGLSHHASRGCTAGGTGHIHPLLDCTGPPLSRCQYAESHRKPEQDLEAHELVCPHIVRFGWKPTQWVVCPFDRCHVIRNDRIVDHIRKCQKGRPLSSNRFPVTLPGGCSTPVEMVDDGLYPASDDLAIPFSAKRTSVSTSSSFSKMTPGVAMRALSLSSWSVDRRLRSAWRRLNHRHHFLPSPASLDLGGSQRAFALLISIWWARAFITFTVTHVSVYRHVGLVIAEAANHQSRMLRHHFQYLDESSSSFCN</sequence>
<evidence type="ECO:0000256" key="1">
    <source>
        <dbReference type="ARBA" id="ARBA00022723"/>
    </source>
</evidence>
<organism>
    <name type="scientific">Branchiostoma floridae</name>
    <name type="common">Florida lancelet</name>
    <name type="synonym">Amphioxus</name>
    <dbReference type="NCBI Taxonomy" id="7739"/>
    <lineage>
        <taxon>Eukaryota</taxon>
        <taxon>Metazoa</taxon>
        <taxon>Chordata</taxon>
        <taxon>Cephalochordata</taxon>
        <taxon>Leptocardii</taxon>
        <taxon>Amphioxiformes</taxon>
        <taxon>Branchiostomatidae</taxon>
        <taxon>Branchiostoma</taxon>
    </lineage>
</organism>
<reference evidence="5" key="1">
    <citation type="journal article" date="2008" name="Nature">
        <title>The amphioxus genome and the evolution of the chordate karyotype.</title>
        <authorList>
            <consortium name="US DOE Joint Genome Institute (JGI-PGF)"/>
            <person name="Putnam N.H."/>
            <person name="Butts T."/>
            <person name="Ferrier D.E.K."/>
            <person name="Furlong R.F."/>
            <person name="Hellsten U."/>
            <person name="Kawashima T."/>
            <person name="Robinson-Rechavi M."/>
            <person name="Shoguchi E."/>
            <person name="Terry A."/>
            <person name="Yu J.-K."/>
            <person name="Benito-Gutierrez E.L."/>
            <person name="Dubchak I."/>
            <person name="Garcia-Fernandez J."/>
            <person name="Gibson-Brown J.J."/>
            <person name="Grigoriev I.V."/>
            <person name="Horton A.C."/>
            <person name="de Jong P.J."/>
            <person name="Jurka J."/>
            <person name="Kapitonov V.V."/>
            <person name="Kohara Y."/>
            <person name="Kuroki Y."/>
            <person name="Lindquist E."/>
            <person name="Lucas S."/>
            <person name="Osoegawa K."/>
            <person name="Pennacchio L.A."/>
            <person name="Salamov A.A."/>
            <person name="Satou Y."/>
            <person name="Sauka-Spengler T."/>
            <person name="Schmutz J."/>
            <person name="Shin-I T."/>
            <person name="Toyoda A."/>
            <person name="Bronner-Fraser M."/>
            <person name="Fujiyama A."/>
            <person name="Holland L.Z."/>
            <person name="Holland P.W.H."/>
            <person name="Satoh N."/>
            <person name="Rokhsar D.S."/>
        </authorList>
    </citation>
    <scope>NUCLEOTIDE SEQUENCE [LARGE SCALE GENOMIC DNA]</scope>
    <source>
        <strain evidence="5">S238N-H82</strain>
        <tissue evidence="5">Testes</tissue>
    </source>
</reference>
<proteinExistence type="predicted"/>
<dbReference type="AlphaFoldDB" id="C3ZB12"/>
<gene>
    <name evidence="5" type="ORF">BRAFLDRAFT_68522</name>
</gene>
<keyword evidence="2" id="KW-0863">Zinc-finger</keyword>
<evidence type="ECO:0000313" key="5">
    <source>
        <dbReference type="EMBL" id="EEN50049.1"/>
    </source>
</evidence>
<evidence type="ECO:0000256" key="3">
    <source>
        <dbReference type="ARBA" id="ARBA00022833"/>
    </source>
</evidence>